<accession>A0A5J9W7J4</accession>
<gene>
    <name evidence="1" type="ORF">EJB05_09886</name>
</gene>
<proteinExistence type="predicted"/>
<organism evidence="1 2">
    <name type="scientific">Eragrostis curvula</name>
    <name type="common">weeping love grass</name>
    <dbReference type="NCBI Taxonomy" id="38414"/>
    <lineage>
        <taxon>Eukaryota</taxon>
        <taxon>Viridiplantae</taxon>
        <taxon>Streptophyta</taxon>
        <taxon>Embryophyta</taxon>
        <taxon>Tracheophyta</taxon>
        <taxon>Spermatophyta</taxon>
        <taxon>Magnoliopsida</taxon>
        <taxon>Liliopsida</taxon>
        <taxon>Poales</taxon>
        <taxon>Poaceae</taxon>
        <taxon>PACMAD clade</taxon>
        <taxon>Chloridoideae</taxon>
        <taxon>Eragrostideae</taxon>
        <taxon>Eragrostidinae</taxon>
        <taxon>Eragrostis</taxon>
    </lineage>
</organism>
<evidence type="ECO:0000313" key="2">
    <source>
        <dbReference type="Proteomes" id="UP000324897"/>
    </source>
</evidence>
<dbReference type="AlphaFoldDB" id="A0A5J9W7J4"/>
<dbReference type="Gramene" id="TVU43414">
    <property type="protein sequence ID" value="TVU43414"/>
    <property type="gene ID" value="EJB05_09886"/>
</dbReference>
<comment type="caution">
    <text evidence="1">The sequence shown here is derived from an EMBL/GenBank/DDBJ whole genome shotgun (WGS) entry which is preliminary data.</text>
</comment>
<protein>
    <submittedName>
        <fullName evidence="1">Uncharacterized protein</fullName>
    </submittedName>
</protein>
<evidence type="ECO:0000313" key="1">
    <source>
        <dbReference type="EMBL" id="TVU43414.1"/>
    </source>
</evidence>
<keyword evidence="2" id="KW-1185">Reference proteome</keyword>
<feature type="non-terminal residue" evidence="1">
    <location>
        <position position="1"/>
    </location>
</feature>
<dbReference type="EMBL" id="RWGY01000005">
    <property type="protein sequence ID" value="TVU43414.1"/>
    <property type="molecule type" value="Genomic_DNA"/>
</dbReference>
<sequence>MWYRQCRFVRKNMESAMSKPTNIIEECLKKPQPIVLVEKADLARTLDFIYKDVDGYTESYALEETIESLIVYCEKPGFLLVSKMYAIGTNAAIRPTGLFDPAVRPAMD</sequence>
<name>A0A5J9W7J4_9POAL</name>
<dbReference type="Proteomes" id="UP000324897">
    <property type="component" value="Unassembled WGS sequence"/>
</dbReference>
<reference evidence="1 2" key="1">
    <citation type="journal article" date="2019" name="Sci. Rep.">
        <title>A high-quality genome of Eragrostis curvula grass provides insights into Poaceae evolution and supports new strategies to enhance forage quality.</title>
        <authorList>
            <person name="Carballo J."/>
            <person name="Santos B.A.C.M."/>
            <person name="Zappacosta D."/>
            <person name="Garbus I."/>
            <person name="Selva J.P."/>
            <person name="Gallo C.A."/>
            <person name="Diaz A."/>
            <person name="Albertini E."/>
            <person name="Caccamo M."/>
            <person name="Echenique V."/>
        </authorList>
    </citation>
    <scope>NUCLEOTIDE SEQUENCE [LARGE SCALE GENOMIC DNA]</scope>
    <source>
        <strain evidence="2">cv. Victoria</strain>
        <tissue evidence="1">Leaf</tissue>
    </source>
</reference>